<dbReference type="AlphaFoldDB" id="A0ABC8RU98"/>
<proteinExistence type="predicted"/>
<evidence type="ECO:0000313" key="2">
    <source>
        <dbReference type="Proteomes" id="UP001642360"/>
    </source>
</evidence>
<dbReference type="Proteomes" id="UP001642360">
    <property type="component" value="Unassembled WGS sequence"/>
</dbReference>
<protein>
    <submittedName>
        <fullName evidence="1">Uncharacterized protein</fullName>
    </submittedName>
</protein>
<reference evidence="1 2" key="1">
    <citation type="submission" date="2024-02" db="EMBL/GenBank/DDBJ databases">
        <authorList>
            <person name="Vignale AGUSTIN F."/>
            <person name="Sosa J E."/>
            <person name="Modenutti C."/>
        </authorList>
    </citation>
    <scope>NUCLEOTIDE SEQUENCE [LARGE SCALE GENOMIC DNA]</scope>
</reference>
<dbReference type="EMBL" id="CAUOFW020001759">
    <property type="protein sequence ID" value="CAK9148544.1"/>
    <property type="molecule type" value="Genomic_DNA"/>
</dbReference>
<feature type="non-terminal residue" evidence="1">
    <location>
        <position position="1"/>
    </location>
</feature>
<gene>
    <name evidence="1" type="ORF">ILEXP_LOCUS16500</name>
</gene>
<keyword evidence="2" id="KW-1185">Reference proteome</keyword>
<comment type="caution">
    <text evidence="1">The sequence shown here is derived from an EMBL/GenBank/DDBJ whole genome shotgun (WGS) entry which is preliminary data.</text>
</comment>
<organism evidence="1 2">
    <name type="scientific">Ilex paraguariensis</name>
    <name type="common">yerba mate</name>
    <dbReference type="NCBI Taxonomy" id="185542"/>
    <lineage>
        <taxon>Eukaryota</taxon>
        <taxon>Viridiplantae</taxon>
        <taxon>Streptophyta</taxon>
        <taxon>Embryophyta</taxon>
        <taxon>Tracheophyta</taxon>
        <taxon>Spermatophyta</taxon>
        <taxon>Magnoliopsida</taxon>
        <taxon>eudicotyledons</taxon>
        <taxon>Gunneridae</taxon>
        <taxon>Pentapetalae</taxon>
        <taxon>asterids</taxon>
        <taxon>campanulids</taxon>
        <taxon>Aquifoliales</taxon>
        <taxon>Aquifoliaceae</taxon>
        <taxon>Ilex</taxon>
    </lineage>
</organism>
<accession>A0ABC8RU98</accession>
<sequence length="77" mass="8857">LRDGKPLTEKWWKFQLSVFHTLPVDASALLTLFKPEDLAVIGSLWLSDQEIILDFSYDNPVEPIKEGTDCYGWFIQA</sequence>
<evidence type="ECO:0000313" key="1">
    <source>
        <dbReference type="EMBL" id="CAK9148544.1"/>
    </source>
</evidence>
<name>A0ABC8RU98_9AQUA</name>